<dbReference type="AlphaFoldDB" id="A0A4S8R9I4"/>
<evidence type="ECO:0000313" key="1">
    <source>
        <dbReference type="EMBL" id="THV50939.1"/>
    </source>
</evidence>
<proteinExistence type="predicted"/>
<comment type="caution">
    <text evidence="1">The sequence shown here is derived from an EMBL/GenBank/DDBJ whole genome shotgun (WGS) entry which is preliminary data.</text>
</comment>
<keyword evidence="2" id="KW-1185">Reference proteome</keyword>
<gene>
    <name evidence="1" type="ORF">BGAL_0130g00200</name>
</gene>
<reference evidence="1 2" key="1">
    <citation type="submission" date="2017-12" db="EMBL/GenBank/DDBJ databases">
        <title>Comparative genomics of Botrytis spp.</title>
        <authorList>
            <person name="Valero-Jimenez C.A."/>
            <person name="Tapia P."/>
            <person name="Veloso J."/>
            <person name="Silva-Moreno E."/>
            <person name="Staats M."/>
            <person name="Valdes J.H."/>
            <person name="Van Kan J.A.L."/>
        </authorList>
    </citation>
    <scope>NUCLEOTIDE SEQUENCE [LARGE SCALE GENOMIC DNA]</scope>
    <source>
        <strain evidence="1 2">MUCL435</strain>
    </source>
</reference>
<accession>A0A4S8R9I4</accession>
<dbReference type="OrthoDB" id="3485711at2759"/>
<organism evidence="1 2">
    <name type="scientific">Botrytis galanthina</name>
    <dbReference type="NCBI Taxonomy" id="278940"/>
    <lineage>
        <taxon>Eukaryota</taxon>
        <taxon>Fungi</taxon>
        <taxon>Dikarya</taxon>
        <taxon>Ascomycota</taxon>
        <taxon>Pezizomycotina</taxon>
        <taxon>Leotiomycetes</taxon>
        <taxon>Helotiales</taxon>
        <taxon>Sclerotiniaceae</taxon>
        <taxon>Botrytis</taxon>
    </lineage>
</organism>
<dbReference type="EMBL" id="PQXL01000130">
    <property type="protein sequence ID" value="THV50939.1"/>
    <property type="molecule type" value="Genomic_DNA"/>
</dbReference>
<sequence length="121" mass="13767">MLMGRRTTLPSAKTPLDFYVRVLHGKRVGILVDVGEAAGYDCVHVWFLELNSAEEKTLAKPESRHINNLPKEKSWRISKTWSIRKFSLGLKPVMIAERTMRIAAAKLARTSCQLASLMWEL</sequence>
<dbReference type="Proteomes" id="UP000308671">
    <property type="component" value="Unassembled WGS sequence"/>
</dbReference>
<evidence type="ECO:0000313" key="2">
    <source>
        <dbReference type="Proteomes" id="UP000308671"/>
    </source>
</evidence>
<name>A0A4S8R9I4_9HELO</name>
<protein>
    <submittedName>
        <fullName evidence="1">Uncharacterized protein</fullName>
    </submittedName>
</protein>